<reference evidence="2 3" key="1">
    <citation type="journal article" date="2014" name="PLoS Genet.">
        <title>Phylogenetically driven sequencing of extremely halophilic archaea reveals strategies for static and dynamic osmo-response.</title>
        <authorList>
            <person name="Becker E.A."/>
            <person name="Seitzer P.M."/>
            <person name="Tritt A."/>
            <person name="Larsen D."/>
            <person name="Krusor M."/>
            <person name="Yao A.I."/>
            <person name="Wu D."/>
            <person name="Madern D."/>
            <person name="Eisen J.A."/>
            <person name="Darling A.E."/>
            <person name="Facciotti M.T."/>
        </authorList>
    </citation>
    <scope>NUCLEOTIDE SEQUENCE [LARGE SCALE GENOMIC DNA]</scope>
    <source>
        <strain evidence="2 3">DSM 18795</strain>
    </source>
</reference>
<protein>
    <submittedName>
        <fullName evidence="2">Uncharacterized protein</fullName>
    </submittedName>
</protein>
<keyword evidence="1" id="KW-0472">Membrane</keyword>
<feature type="transmembrane region" description="Helical" evidence="1">
    <location>
        <begin position="56"/>
        <end position="81"/>
    </location>
</feature>
<dbReference type="Proteomes" id="UP000011531">
    <property type="component" value="Unassembled WGS sequence"/>
</dbReference>
<gene>
    <name evidence="2" type="ORF">C492_16718</name>
</gene>
<keyword evidence="3" id="KW-1185">Reference proteome</keyword>
<keyword evidence="1" id="KW-1133">Transmembrane helix</keyword>
<comment type="caution">
    <text evidence="2">The sequence shown here is derived from an EMBL/GenBank/DDBJ whole genome shotgun (WGS) entry which is preliminary data.</text>
</comment>
<name>L9WXN9_9EURY</name>
<organism evidence="2 3">
    <name type="scientific">Natronococcus jeotgali DSM 18795</name>
    <dbReference type="NCBI Taxonomy" id="1227498"/>
    <lineage>
        <taxon>Archaea</taxon>
        <taxon>Methanobacteriati</taxon>
        <taxon>Methanobacteriota</taxon>
        <taxon>Stenosarchaea group</taxon>
        <taxon>Halobacteria</taxon>
        <taxon>Halobacteriales</taxon>
        <taxon>Natrialbaceae</taxon>
        <taxon>Natronococcus</taxon>
    </lineage>
</organism>
<proteinExistence type="predicted"/>
<accession>L9WXN9</accession>
<dbReference type="AlphaFoldDB" id="L9WXN9"/>
<dbReference type="EMBL" id="AOIA01000141">
    <property type="protein sequence ID" value="ELY54239.1"/>
    <property type="molecule type" value="Genomic_DNA"/>
</dbReference>
<sequence length="89" mass="9000">MVSVTNSTAGTDGLDLFGTRFSIGATAVSALLFLLGIALGVMGFQQMSIPLAGELSIVTGAVGLLFGLFFGLVALVAAAYMEPGFDDGH</sequence>
<feature type="transmembrane region" description="Helical" evidence="1">
    <location>
        <begin position="21"/>
        <end position="44"/>
    </location>
</feature>
<evidence type="ECO:0000313" key="3">
    <source>
        <dbReference type="Proteomes" id="UP000011531"/>
    </source>
</evidence>
<evidence type="ECO:0000313" key="2">
    <source>
        <dbReference type="EMBL" id="ELY54239.1"/>
    </source>
</evidence>
<evidence type="ECO:0000256" key="1">
    <source>
        <dbReference type="SAM" id="Phobius"/>
    </source>
</evidence>
<keyword evidence="1" id="KW-0812">Transmembrane</keyword>